<organism evidence="7 8">
    <name type="scientific">Entamoeba histolytica</name>
    <dbReference type="NCBI Taxonomy" id="5759"/>
    <lineage>
        <taxon>Eukaryota</taxon>
        <taxon>Amoebozoa</taxon>
        <taxon>Evosea</taxon>
        <taxon>Archamoebae</taxon>
        <taxon>Mastigamoebida</taxon>
        <taxon>Entamoebidae</taxon>
        <taxon>Entamoeba</taxon>
    </lineage>
</organism>
<keyword evidence="3 7" id="KW-0418">Kinase</keyword>
<dbReference type="SMART" id="SM00220">
    <property type="entry name" value="S_TKc"/>
    <property type="match status" value="1"/>
</dbReference>
<dbReference type="InterPro" id="IPR045269">
    <property type="entry name" value="Atg1-like"/>
</dbReference>
<dbReference type="GO" id="GO:0005829">
    <property type="term" value="C:cytosol"/>
    <property type="evidence" value="ECO:0007669"/>
    <property type="project" value="TreeGrafter"/>
</dbReference>
<dbReference type="GO" id="GO:0034727">
    <property type="term" value="P:piecemeal microautophagy of the nucleus"/>
    <property type="evidence" value="ECO:0007669"/>
    <property type="project" value="TreeGrafter"/>
</dbReference>
<dbReference type="VEuPathDB" id="AmoebaDB:EHI5A_028650"/>
<dbReference type="EMBL" id="BDEQ01000001">
    <property type="protein sequence ID" value="GAT95895.1"/>
    <property type="molecule type" value="Genomic_DNA"/>
</dbReference>
<dbReference type="GO" id="GO:0010506">
    <property type="term" value="P:regulation of autophagy"/>
    <property type="evidence" value="ECO:0007669"/>
    <property type="project" value="InterPro"/>
</dbReference>
<dbReference type="VEuPathDB" id="AmoebaDB:EHI_138550"/>
<dbReference type="Pfam" id="PF00069">
    <property type="entry name" value="Pkinase"/>
    <property type="match status" value="1"/>
</dbReference>
<evidence type="ECO:0000256" key="1">
    <source>
        <dbReference type="ARBA" id="ARBA00022679"/>
    </source>
</evidence>
<dbReference type="Proteomes" id="UP000078387">
    <property type="component" value="Unassembled WGS sequence"/>
</dbReference>
<dbReference type="VEuPathDB" id="AmoebaDB:EHI7A_013630"/>
<name>A0A5K1VV22_ENTHI</name>
<dbReference type="GO" id="GO:0000045">
    <property type="term" value="P:autophagosome assembly"/>
    <property type="evidence" value="ECO:0007669"/>
    <property type="project" value="TreeGrafter"/>
</dbReference>
<dbReference type="AlphaFoldDB" id="A0A5K1VV22"/>
<dbReference type="InterPro" id="IPR008271">
    <property type="entry name" value="Ser/Thr_kinase_AS"/>
</dbReference>
<dbReference type="PANTHER" id="PTHR24348:SF22">
    <property type="entry name" value="NON-SPECIFIC SERINE_THREONINE PROTEIN KINASE"/>
    <property type="match status" value="1"/>
</dbReference>
<dbReference type="PROSITE" id="PS00108">
    <property type="entry name" value="PROTEIN_KINASE_ST"/>
    <property type="match status" value="1"/>
</dbReference>
<dbReference type="FunFam" id="1.10.510.10:FF:001352">
    <property type="entry name" value="Protein kinase domain containing protein"/>
    <property type="match status" value="1"/>
</dbReference>
<dbReference type="InterPro" id="IPR011009">
    <property type="entry name" value="Kinase-like_dom_sf"/>
</dbReference>
<dbReference type="VEuPathDB" id="AmoebaDB:KM1_022830"/>
<dbReference type="PANTHER" id="PTHR24348">
    <property type="entry name" value="SERINE/THREONINE-PROTEIN KINASE UNC-51-RELATED"/>
    <property type="match status" value="1"/>
</dbReference>
<dbReference type="GO" id="GO:0042594">
    <property type="term" value="P:response to starvation"/>
    <property type="evidence" value="ECO:0007669"/>
    <property type="project" value="TreeGrafter"/>
</dbReference>
<dbReference type="InterPro" id="IPR000719">
    <property type="entry name" value="Prot_kinase_dom"/>
</dbReference>
<keyword evidence="2 5" id="KW-0547">Nucleotide-binding</keyword>
<dbReference type="GO" id="GO:0004674">
    <property type="term" value="F:protein serine/threonine kinase activity"/>
    <property type="evidence" value="ECO:0007669"/>
    <property type="project" value="InterPro"/>
</dbReference>
<feature type="binding site" evidence="5">
    <location>
        <position position="265"/>
    </location>
    <ligand>
        <name>ATP</name>
        <dbReference type="ChEBI" id="CHEBI:30616"/>
    </ligand>
</feature>
<comment type="caution">
    <text evidence="7">The sequence shown here is derived from an EMBL/GenBank/DDBJ whole genome shotgun (WGS) entry which is preliminary data.</text>
</comment>
<evidence type="ECO:0000313" key="7">
    <source>
        <dbReference type="EMBL" id="GAT95895.1"/>
    </source>
</evidence>
<evidence type="ECO:0000259" key="6">
    <source>
        <dbReference type="PROSITE" id="PS50011"/>
    </source>
</evidence>
<dbReference type="OMA" id="KHCIHEI"/>
<protein>
    <submittedName>
        <fullName evidence="7">Protein kinase domain containing protein</fullName>
    </submittedName>
</protein>
<dbReference type="GO" id="GO:0000422">
    <property type="term" value="P:autophagy of mitochondrion"/>
    <property type="evidence" value="ECO:0007669"/>
    <property type="project" value="TreeGrafter"/>
</dbReference>
<proteinExistence type="predicted"/>
<dbReference type="VEuPathDB" id="AmoebaDB:EHI8A_010530"/>
<evidence type="ECO:0000313" key="8">
    <source>
        <dbReference type="Proteomes" id="UP000078387"/>
    </source>
</evidence>
<dbReference type="GO" id="GO:0005524">
    <property type="term" value="F:ATP binding"/>
    <property type="evidence" value="ECO:0007669"/>
    <property type="project" value="UniProtKB-UniRule"/>
</dbReference>
<evidence type="ECO:0000256" key="5">
    <source>
        <dbReference type="PROSITE-ProRule" id="PRU10141"/>
    </source>
</evidence>
<dbReference type="InterPro" id="IPR017441">
    <property type="entry name" value="Protein_kinase_ATP_BS"/>
</dbReference>
<dbReference type="PROSITE" id="PS00107">
    <property type="entry name" value="PROTEIN_KINASE_ATP"/>
    <property type="match status" value="1"/>
</dbReference>
<dbReference type="GO" id="GO:0005776">
    <property type="term" value="C:autophagosome"/>
    <property type="evidence" value="ECO:0007669"/>
    <property type="project" value="TreeGrafter"/>
</dbReference>
<evidence type="ECO:0000256" key="2">
    <source>
        <dbReference type="ARBA" id="ARBA00022741"/>
    </source>
</evidence>
<dbReference type="PROSITE" id="PS50011">
    <property type="entry name" value="PROTEIN_KINASE_DOM"/>
    <property type="match status" value="1"/>
</dbReference>
<dbReference type="Gene3D" id="1.10.510.10">
    <property type="entry name" value="Transferase(Phosphotransferase) domain 1"/>
    <property type="match status" value="1"/>
</dbReference>
<keyword evidence="1" id="KW-0808">Transferase</keyword>
<evidence type="ECO:0000256" key="3">
    <source>
        <dbReference type="ARBA" id="ARBA00022777"/>
    </source>
</evidence>
<dbReference type="GO" id="GO:0034045">
    <property type="term" value="C:phagophore assembly site membrane"/>
    <property type="evidence" value="ECO:0007669"/>
    <property type="project" value="TreeGrafter"/>
</dbReference>
<evidence type="ECO:0000256" key="4">
    <source>
        <dbReference type="ARBA" id="ARBA00022840"/>
    </source>
</evidence>
<feature type="domain" description="Protein kinase" evidence="6">
    <location>
        <begin position="237"/>
        <end position="507"/>
    </location>
</feature>
<keyword evidence="4 5" id="KW-0067">ATP-binding</keyword>
<sequence>MVEIMDLEYKDFFMFVENEPTLIDYFGDDGELEWHRALLKNKTEIALIQINLPKQCIHEITTYIQLLKKVYSFNIDCILPIYNILFGKFEEQEQLWIFTQPIYPISIHSYVFKQHITQDQMNFLAGDLLHINYSLSSIQTLIYFTEESFVLSRDPASPFPRLLVSPSCFIIPYILNQKSDINIVITHYLELIWKIPDAHIIINSLKNGVSIQQIVQHPIIQRLIHFIQGEQSEITDYKPIEKIGKGGFGIVMKCSNSHNEIVAIKESNGINSSTLQREATILRLCNHPNVVKFIGFCTSQFSFAYDLGLVSPRTLSNSFLIMEYCDGGNLDNYIQQFASRGELPSLELVMDLFRQIALCQRYLHYEKGFIHRDIKLENFLLIHHQPFPLLKITDFGFGRSLADEMDTIKFSPLFAAPQMFEQTTYSSKSDLYSIGVCLYRLITCRFPFATTKTEFIQQMKEKKKVQFPAMFINDCRYSGIIELVMKLMVYEEKDRMSWEEFYSHPFMVHLLK</sequence>
<dbReference type="SUPFAM" id="SSF56112">
    <property type="entry name" value="Protein kinase-like (PK-like)"/>
    <property type="match status" value="1"/>
</dbReference>
<reference evidence="7 8" key="1">
    <citation type="submission" date="2016-05" db="EMBL/GenBank/DDBJ databases">
        <title>First whole genome sequencing of Entamoeba histolytica HM1:IMSS-clone-6.</title>
        <authorList>
            <person name="Mukherjee Avik.K."/>
            <person name="Izumyama S."/>
            <person name="Nakada-Tsukui K."/>
            <person name="Nozaki T."/>
        </authorList>
    </citation>
    <scope>NUCLEOTIDE SEQUENCE [LARGE SCALE GENOMIC DNA]</scope>
    <source>
        <strain evidence="7 8">HM1:IMSS clone 6</strain>
    </source>
</reference>
<dbReference type="GO" id="GO:0061709">
    <property type="term" value="P:reticulophagy"/>
    <property type="evidence" value="ECO:0007669"/>
    <property type="project" value="TreeGrafter"/>
</dbReference>
<accession>A0A5K1VV22</accession>
<gene>
    <name evidence="7" type="ORF">CL6EHI_138550</name>
</gene>